<feature type="domain" description="Aminotransferase class I/classII large" evidence="7">
    <location>
        <begin position="43"/>
        <end position="378"/>
    </location>
</feature>
<reference evidence="9" key="1">
    <citation type="submission" date="2022-11" db="UniProtKB">
        <authorList>
            <consortium name="WormBaseParasite"/>
        </authorList>
    </citation>
    <scope>IDENTIFICATION</scope>
</reference>
<keyword evidence="8" id="KW-1185">Reference proteome</keyword>
<dbReference type="GO" id="GO:0006572">
    <property type="term" value="P:L-tyrosine catabolic process"/>
    <property type="evidence" value="ECO:0007669"/>
    <property type="project" value="TreeGrafter"/>
</dbReference>
<organism evidence="8 9">
    <name type="scientific">Ditylenchus dipsaci</name>
    <dbReference type="NCBI Taxonomy" id="166011"/>
    <lineage>
        <taxon>Eukaryota</taxon>
        <taxon>Metazoa</taxon>
        <taxon>Ecdysozoa</taxon>
        <taxon>Nematoda</taxon>
        <taxon>Chromadorea</taxon>
        <taxon>Rhabditida</taxon>
        <taxon>Tylenchina</taxon>
        <taxon>Tylenchomorpha</taxon>
        <taxon>Sphaerularioidea</taxon>
        <taxon>Anguinidae</taxon>
        <taxon>Anguininae</taxon>
        <taxon>Ditylenchus</taxon>
    </lineage>
</organism>
<evidence type="ECO:0000256" key="1">
    <source>
        <dbReference type="ARBA" id="ARBA00001933"/>
    </source>
</evidence>
<dbReference type="Pfam" id="PF00155">
    <property type="entry name" value="Aminotran_1_2"/>
    <property type="match status" value="1"/>
</dbReference>
<dbReference type="InterPro" id="IPR004839">
    <property type="entry name" value="Aminotransferase_I/II_large"/>
</dbReference>
<dbReference type="GO" id="GO:0006559">
    <property type="term" value="P:L-phenylalanine catabolic process"/>
    <property type="evidence" value="ECO:0007669"/>
    <property type="project" value="UniProtKB-UniRule"/>
</dbReference>
<dbReference type="PIRSF" id="PIRSF000517">
    <property type="entry name" value="Tyr_transaminase"/>
    <property type="match status" value="1"/>
</dbReference>
<evidence type="ECO:0000256" key="6">
    <source>
        <dbReference type="PIRNR" id="PIRNR000517"/>
    </source>
</evidence>
<dbReference type="InterPro" id="IPR005958">
    <property type="entry name" value="TyrNic_aminoTrfase"/>
</dbReference>
<dbReference type="CDD" id="cd00609">
    <property type="entry name" value="AAT_like"/>
    <property type="match status" value="1"/>
</dbReference>
<dbReference type="SUPFAM" id="SSF53383">
    <property type="entry name" value="PLP-dependent transferases"/>
    <property type="match status" value="1"/>
</dbReference>
<dbReference type="InterPro" id="IPR015421">
    <property type="entry name" value="PyrdxlP-dep_Trfase_major"/>
</dbReference>
<comment type="cofactor">
    <cofactor evidence="1 6">
        <name>pyridoxal 5'-phosphate</name>
        <dbReference type="ChEBI" id="CHEBI:597326"/>
    </cofactor>
</comment>
<dbReference type="Gene3D" id="3.40.640.10">
    <property type="entry name" value="Type I PLP-dependent aspartate aminotransferase-like (Major domain)"/>
    <property type="match status" value="1"/>
</dbReference>
<evidence type="ECO:0000256" key="2">
    <source>
        <dbReference type="ARBA" id="ARBA00007441"/>
    </source>
</evidence>
<evidence type="ECO:0000256" key="5">
    <source>
        <dbReference type="ARBA" id="ARBA00022898"/>
    </source>
</evidence>
<comment type="similarity">
    <text evidence="2 6">Belongs to the class-I pyridoxal-phosphate-dependent aminotransferase family.</text>
</comment>
<sequence>MSMSHVAKKVDIPIYDLIEEYSTIQNNPEFPPIHMETDAFSLDGEIVAKEAVKALKEAIDSQKYDGYSSSKGILSAREAVATLLSGNGHDVNRDDVIITTGVREALALVITAIANSGDNILVPKPGPAYYKHAIMKPAGIEAREYLVDLKNGELDTEQMRDLIDDRTKAIMLNNPHNPTGIIFRQKNLIELLKLAEQSKIPIIADENYQKLLYTRLGNPLSLPQPSHFKPLASLQPQVPIIMCDNLSTRIPIAGWQLGWLVIYDKNDVLSKVKKGIIALSSQRPGPSITVQAALPNILSKTPNSYYENVQKKLEKNAYVVFGALSQISGVKPVRAEAGIYMLISINAEKYPIASSTREFCKELISQKSVYLLQENCLEYTTAFAYILLDQSKKLMK</sequence>
<dbReference type="InterPro" id="IPR015422">
    <property type="entry name" value="PyrdxlP-dep_Trfase_small"/>
</dbReference>
<keyword evidence="3" id="KW-0032">Aminotransferase</keyword>
<dbReference type="PANTHER" id="PTHR45744:SF2">
    <property type="entry name" value="TYROSINE AMINOTRANSFERASE"/>
    <property type="match status" value="1"/>
</dbReference>
<protein>
    <recommendedName>
        <fullName evidence="6">Tyrosine aminotransferase</fullName>
        <shortName evidence="6">TAT</shortName>
        <ecNumber evidence="6">2.6.1.5</ecNumber>
    </recommendedName>
</protein>
<dbReference type="WBParaSite" id="jg25908">
    <property type="protein sequence ID" value="jg25908"/>
    <property type="gene ID" value="jg25908"/>
</dbReference>
<evidence type="ECO:0000313" key="8">
    <source>
        <dbReference type="Proteomes" id="UP000887574"/>
    </source>
</evidence>
<comment type="catalytic activity">
    <reaction evidence="6">
        <text>L-tyrosine + 2-oxoglutarate = 3-(4-hydroxyphenyl)pyruvate + L-glutamate</text>
        <dbReference type="Rhea" id="RHEA:15093"/>
        <dbReference type="ChEBI" id="CHEBI:16810"/>
        <dbReference type="ChEBI" id="CHEBI:29985"/>
        <dbReference type="ChEBI" id="CHEBI:36242"/>
        <dbReference type="ChEBI" id="CHEBI:58315"/>
        <dbReference type="EC" id="2.6.1.5"/>
    </reaction>
</comment>
<accession>A0A915E2X1</accession>
<proteinExistence type="inferred from homology"/>
<dbReference type="InterPro" id="IPR015424">
    <property type="entry name" value="PyrdxlP-dep_Trfase"/>
</dbReference>
<comment type="function">
    <text evidence="6">Transaminase involved in tyrosine breakdown. Converts tyrosine to p-hydroxyphenylpyruvate.</text>
</comment>
<dbReference type="Proteomes" id="UP000887574">
    <property type="component" value="Unplaced"/>
</dbReference>
<dbReference type="Gene3D" id="3.90.1150.10">
    <property type="entry name" value="Aspartate Aminotransferase, domain 1"/>
    <property type="match status" value="1"/>
</dbReference>
<dbReference type="GO" id="GO:0030170">
    <property type="term" value="F:pyridoxal phosphate binding"/>
    <property type="evidence" value="ECO:0007669"/>
    <property type="project" value="InterPro"/>
</dbReference>
<dbReference type="EC" id="2.6.1.5" evidence="6"/>
<dbReference type="NCBIfam" id="TIGR01265">
    <property type="entry name" value="tyr_nico_aTase"/>
    <property type="match status" value="1"/>
</dbReference>
<dbReference type="GO" id="GO:0004838">
    <property type="term" value="F:L-tyrosine-2-oxoglutarate transaminase activity"/>
    <property type="evidence" value="ECO:0007669"/>
    <property type="project" value="UniProtKB-UniRule"/>
</dbReference>
<evidence type="ECO:0000256" key="4">
    <source>
        <dbReference type="ARBA" id="ARBA00022679"/>
    </source>
</evidence>
<dbReference type="PANTHER" id="PTHR45744">
    <property type="entry name" value="TYROSINE AMINOTRANSFERASE"/>
    <property type="match status" value="1"/>
</dbReference>
<dbReference type="AlphaFoldDB" id="A0A915E2X1"/>
<evidence type="ECO:0000259" key="7">
    <source>
        <dbReference type="Pfam" id="PF00155"/>
    </source>
</evidence>
<comment type="subunit">
    <text evidence="6">Homodimer.</text>
</comment>
<evidence type="ECO:0000313" key="9">
    <source>
        <dbReference type="WBParaSite" id="jg25908"/>
    </source>
</evidence>
<evidence type="ECO:0000256" key="3">
    <source>
        <dbReference type="ARBA" id="ARBA00022576"/>
    </source>
</evidence>
<comment type="pathway">
    <text evidence="6">Amino-acid degradation; L-phenylalanine degradation; acetoacetate and fumarate from L-phenylalanine: step 2/6.</text>
</comment>
<keyword evidence="5 6" id="KW-0663">Pyridoxal phosphate</keyword>
<name>A0A915E2X1_9BILA</name>
<keyword evidence="4" id="KW-0808">Transferase</keyword>